<dbReference type="Proteomes" id="UP001154078">
    <property type="component" value="Chromosome 7"/>
</dbReference>
<sequence>MDPNLYSHRHGGLTLLELIDCLEERDVTGDNIYVTPPQDGEDTDVDSDLSDDKHFGNISHLGPAMLRVESEFVPEIPNEEADEYESDDIPLATLVPNATANLLKNSRPSTSKKRKMDIWTQQEPDFQINQPNSADGSLPLGNESTVKPCVQCKVVARAGLICAICGTVTHTSCAKHSKRCCGLILGENEEVIEEISDVSAVNFNLLKMLVTELRRSNKLRSEKVVFLETELTKKDDKIAHLSNVSKTPSHEEGRNPVSTYAGITATNNNVNVTVRKSATEIVGSAHKEPKQCKEKLLIHGPTVINYAIIPVGQLSEEAAQARNKHFRQYRQNFSRKFTRQQCNRDVLNRLLLSSDPFLSASRPKIKKKSKSFSKECLKLFVPENTFYGRPTEEKDEKEDDNKEE</sequence>
<name>A0A9P0BB41_BRAAE</name>
<proteinExistence type="predicted"/>
<dbReference type="EMBL" id="OV121138">
    <property type="protein sequence ID" value="CAH0560523.1"/>
    <property type="molecule type" value="Genomic_DNA"/>
</dbReference>
<dbReference type="OrthoDB" id="10452171at2759"/>
<evidence type="ECO:0000313" key="2">
    <source>
        <dbReference type="Proteomes" id="UP001154078"/>
    </source>
</evidence>
<organism evidence="1 2">
    <name type="scientific">Brassicogethes aeneus</name>
    <name type="common">Rape pollen beetle</name>
    <name type="synonym">Meligethes aeneus</name>
    <dbReference type="NCBI Taxonomy" id="1431903"/>
    <lineage>
        <taxon>Eukaryota</taxon>
        <taxon>Metazoa</taxon>
        <taxon>Ecdysozoa</taxon>
        <taxon>Arthropoda</taxon>
        <taxon>Hexapoda</taxon>
        <taxon>Insecta</taxon>
        <taxon>Pterygota</taxon>
        <taxon>Neoptera</taxon>
        <taxon>Endopterygota</taxon>
        <taxon>Coleoptera</taxon>
        <taxon>Polyphaga</taxon>
        <taxon>Cucujiformia</taxon>
        <taxon>Nitidulidae</taxon>
        <taxon>Meligethinae</taxon>
        <taxon>Brassicogethes</taxon>
    </lineage>
</organism>
<reference evidence="1" key="1">
    <citation type="submission" date="2021-12" db="EMBL/GenBank/DDBJ databases">
        <authorList>
            <person name="King R."/>
        </authorList>
    </citation>
    <scope>NUCLEOTIDE SEQUENCE</scope>
</reference>
<evidence type="ECO:0000313" key="1">
    <source>
        <dbReference type="EMBL" id="CAH0560523.1"/>
    </source>
</evidence>
<protein>
    <recommendedName>
        <fullName evidence="3">Phorbol-ester/DAG-type domain-containing protein</fullName>
    </recommendedName>
</protein>
<keyword evidence="2" id="KW-1185">Reference proteome</keyword>
<dbReference type="AlphaFoldDB" id="A0A9P0BB41"/>
<evidence type="ECO:0008006" key="3">
    <source>
        <dbReference type="Google" id="ProtNLM"/>
    </source>
</evidence>
<gene>
    <name evidence="1" type="ORF">MELIAE_LOCUS10258</name>
</gene>
<accession>A0A9P0BB41</accession>